<proteinExistence type="predicted"/>
<evidence type="ECO:0000313" key="1">
    <source>
        <dbReference type="EMBL" id="KAH3662986.1"/>
    </source>
</evidence>
<sequence>MAKSSSSSSTATILSLNSLESSNWSGFLATGSFRPGLSTTLERCGATWVGREPSACLLKDLDNLFHILWLHNGHHTNTHVQSLQYIVDWHTSGLSQPLEYLRNVPSGHVNLCTQIIRDCSWNILNKSSSSYVSKSKNEAPSGSRKQLLDVNSGWDQNLLADSRFRVPWCRVCSLTFIATRSIPTVLWISMIWATLSFVPTPSVAATRRVLLMSVYPALCRSNKPPNPPISESAPGLLVDLTLFLIFSTSWFPASTETPASS</sequence>
<keyword evidence="2" id="KW-1185">Reference proteome</keyword>
<organism evidence="1 2">
    <name type="scientific">Ogataea polymorpha</name>
    <dbReference type="NCBI Taxonomy" id="460523"/>
    <lineage>
        <taxon>Eukaryota</taxon>
        <taxon>Fungi</taxon>
        <taxon>Dikarya</taxon>
        <taxon>Ascomycota</taxon>
        <taxon>Saccharomycotina</taxon>
        <taxon>Pichiomycetes</taxon>
        <taxon>Pichiales</taxon>
        <taxon>Pichiaceae</taxon>
        <taxon>Ogataea</taxon>
    </lineage>
</organism>
<protein>
    <submittedName>
        <fullName evidence="1">Uncharacterized protein</fullName>
    </submittedName>
</protein>
<accession>A0A9P8T1W5</accession>
<name>A0A9P8T1W5_9ASCO</name>
<dbReference type="AlphaFoldDB" id="A0A9P8T1W5"/>
<dbReference type="EMBL" id="JAEUBD010001266">
    <property type="protein sequence ID" value="KAH3662986.1"/>
    <property type="molecule type" value="Genomic_DNA"/>
</dbReference>
<dbReference type="Proteomes" id="UP000788993">
    <property type="component" value="Unassembled WGS sequence"/>
</dbReference>
<reference evidence="1" key="1">
    <citation type="journal article" date="2021" name="Open Biol.">
        <title>Shared evolutionary footprints suggest mitochondrial oxidative damage underlies multiple complex I losses in fungi.</title>
        <authorList>
            <person name="Schikora-Tamarit M.A."/>
            <person name="Marcet-Houben M."/>
            <person name="Nosek J."/>
            <person name="Gabaldon T."/>
        </authorList>
    </citation>
    <scope>NUCLEOTIDE SEQUENCE</scope>
    <source>
        <strain evidence="1">NCAIM Y.01608</strain>
    </source>
</reference>
<gene>
    <name evidence="1" type="ORF">OGATHE_004562</name>
</gene>
<comment type="caution">
    <text evidence="1">The sequence shown here is derived from an EMBL/GenBank/DDBJ whole genome shotgun (WGS) entry which is preliminary data.</text>
</comment>
<evidence type="ECO:0000313" key="2">
    <source>
        <dbReference type="Proteomes" id="UP000788993"/>
    </source>
</evidence>
<reference evidence="1" key="2">
    <citation type="submission" date="2021-01" db="EMBL/GenBank/DDBJ databases">
        <authorList>
            <person name="Schikora-Tamarit M.A."/>
        </authorList>
    </citation>
    <scope>NUCLEOTIDE SEQUENCE</scope>
    <source>
        <strain evidence="1">NCAIM Y.01608</strain>
    </source>
</reference>